<evidence type="ECO:0000259" key="1">
    <source>
        <dbReference type="Pfam" id="PF13649"/>
    </source>
</evidence>
<reference evidence="3" key="2">
    <citation type="submission" date="2012-08" db="EMBL/GenBank/DDBJ databases">
        <title>Whole-genome sequence of Nocardiopsis alba strain ATCC BAA-2165 associated with honeybees.</title>
        <authorList>
            <person name="Qiao J."/>
            <person name="Chen L."/>
            <person name="Li Y."/>
            <person name="Wang J."/>
            <person name="Zhang W."/>
            <person name="Chen S."/>
        </authorList>
    </citation>
    <scope>NUCLEOTIDE SEQUENCE [LARGE SCALE GENOMIC DNA]</scope>
    <source>
        <strain evidence="3">ATCC BAA-2165 / BE74</strain>
    </source>
</reference>
<dbReference type="HOGENOM" id="CLU_037315_0_1_11"/>
<feature type="domain" description="Methyltransferase" evidence="1">
    <location>
        <begin position="46"/>
        <end position="145"/>
    </location>
</feature>
<reference evidence="2 3" key="1">
    <citation type="journal article" date="2012" name="J. Bacteriol.">
        <title>Whole-Genome Sequence of Nocardiopsis alba Strain ATCC BAA-2165, Associated with Honeybees.</title>
        <authorList>
            <person name="Qiao J."/>
            <person name="Chen L."/>
            <person name="Li Y."/>
            <person name="Wang J."/>
            <person name="Zhang W."/>
            <person name="Chen S."/>
        </authorList>
    </citation>
    <scope>NUCLEOTIDE SEQUENCE [LARGE SCALE GENOMIC DNA]</scope>
    <source>
        <strain evidence="3">ATCC BAA-2165 / BE74</strain>
    </source>
</reference>
<proteinExistence type="predicted"/>
<accession>J7L8Q0</accession>
<name>J7L8Q0_NOCAA</name>
<dbReference type="STRING" id="1205910.B005_1369"/>
<dbReference type="Proteomes" id="UP000003779">
    <property type="component" value="Chromosome"/>
</dbReference>
<evidence type="ECO:0000313" key="2">
    <source>
        <dbReference type="EMBL" id="AFR06862.1"/>
    </source>
</evidence>
<sequence>MRGDPVRMSSHALPPYHRDLSFHGPLSDERAARLVRSLGLLDDRHVVDLGCGWAELLLRALATSPSATGFGIDLHEEDIRQGRAAARERGLDDRVELVVGDVAAWKGGPADVVFNIGASHVWGGEPVTHTENALTALADLVRPGGRALFGECFWRRPPTEEEYAAMEGTRGTRGQYRPLPDLVDLALEHGFRLGSLSEAGVDEWDVMENGIALAREEWLLNSPDAPDFEEVRERADRMRRFRTHGARDTLGFAYLTLIRV</sequence>
<protein>
    <submittedName>
        <fullName evidence="2">Mycolic acid cyclopropane synthetase family protein</fullName>
    </submittedName>
</protein>
<evidence type="ECO:0000313" key="3">
    <source>
        <dbReference type="Proteomes" id="UP000003779"/>
    </source>
</evidence>
<dbReference type="Gene3D" id="3.40.50.150">
    <property type="entry name" value="Vaccinia Virus protein VP39"/>
    <property type="match status" value="1"/>
</dbReference>
<dbReference type="EMBL" id="CP003788">
    <property type="protein sequence ID" value="AFR06862.1"/>
    <property type="molecule type" value="Genomic_DNA"/>
</dbReference>
<dbReference type="InterPro" id="IPR041698">
    <property type="entry name" value="Methyltransf_25"/>
</dbReference>
<dbReference type="PATRIC" id="fig|1205910.3.peg.1300"/>
<dbReference type="CDD" id="cd02440">
    <property type="entry name" value="AdoMet_MTases"/>
    <property type="match status" value="1"/>
</dbReference>
<organism evidence="2 3">
    <name type="scientific">Nocardiopsis alba (strain ATCC BAA-2165 / BE74)</name>
    <dbReference type="NCBI Taxonomy" id="1205910"/>
    <lineage>
        <taxon>Bacteria</taxon>
        <taxon>Bacillati</taxon>
        <taxon>Actinomycetota</taxon>
        <taxon>Actinomycetes</taxon>
        <taxon>Streptosporangiales</taxon>
        <taxon>Nocardiopsidaceae</taxon>
        <taxon>Nocardiopsis</taxon>
    </lineage>
</organism>
<dbReference type="SUPFAM" id="SSF53335">
    <property type="entry name" value="S-adenosyl-L-methionine-dependent methyltransferases"/>
    <property type="match status" value="1"/>
</dbReference>
<dbReference type="KEGG" id="nal:B005_1369"/>
<dbReference type="InterPro" id="IPR029063">
    <property type="entry name" value="SAM-dependent_MTases_sf"/>
</dbReference>
<gene>
    <name evidence="2" type="ordered locus">B005_1369</name>
</gene>
<dbReference type="Pfam" id="PF13649">
    <property type="entry name" value="Methyltransf_25"/>
    <property type="match status" value="1"/>
</dbReference>
<dbReference type="AlphaFoldDB" id="J7L8Q0"/>
<dbReference type="eggNOG" id="COG2230">
    <property type="taxonomic scope" value="Bacteria"/>
</dbReference>